<keyword evidence="2" id="KW-0812">Transmembrane</keyword>
<dbReference type="PANTHER" id="PTHR45463">
    <property type="entry name" value="OS09G0392200 PROTEIN"/>
    <property type="match status" value="1"/>
</dbReference>
<organism evidence="4 5">
    <name type="scientific">Medicago truncatula</name>
    <name type="common">Barrel medic</name>
    <name type="synonym">Medicago tribuloides</name>
    <dbReference type="NCBI Taxonomy" id="3880"/>
    <lineage>
        <taxon>Eukaryota</taxon>
        <taxon>Viridiplantae</taxon>
        <taxon>Streptophyta</taxon>
        <taxon>Embryophyta</taxon>
        <taxon>Tracheophyta</taxon>
        <taxon>Spermatophyta</taxon>
        <taxon>Magnoliopsida</taxon>
        <taxon>eudicotyledons</taxon>
        <taxon>Gunneridae</taxon>
        <taxon>Pentapetalae</taxon>
        <taxon>rosids</taxon>
        <taxon>fabids</taxon>
        <taxon>Fabales</taxon>
        <taxon>Fabaceae</taxon>
        <taxon>Papilionoideae</taxon>
        <taxon>50 kb inversion clade</taxon>
        <taxon>NPAAA clade</taxon>
        <taxon>Hologalegina</taxon>
        <taxon>IRL clade</taxon>
        <taxon>Trifolieae</taxon>
        <taxon>Medicago</taxon>
    </lineage>
</organism>
<dbReference type="AlphaFoldDB" id="A0A396K4C8"/>
<feature type="domain" description="Myb-like" evidence="3">
    <location>
        <begin position="118"/>
        <end position="169"/>
    </location>
</feature>
<feature type="region of interest" description="Disordered" evidence="1">
    <location>
        <begin position="22"/>
        <end position="43"/>
    </location>
</feature>
<dbReference type="InterPro" id="IPR036047">
    <property type="entry name" value="F-box-like_dom_sf"/>
</dbReference>
<sequence>MGPMEYLKGDLKVSEKWMQEQNNATVLRRPPRKPSDNGYIPFPSSAFPTHPPHPLLSTPILAFKYSLNYFHKSHYFHSPFLSIPHFTSFSDPANNEVPQNHKIEVLSKTVYLEFGYNKRKRWSDEENNVLKSFLDAKSWKDINWRDIGNEEKLFGRDTEAIRDKARKLFFKKERQEKGFLESRRKRKGYRIMANSNSANNVVPQNRMIEEQSEEVNLKIGYNRGKKVKKIAENCELPWDVLNIISKTLDFDDLFQFAVVCKNWRAFYWRNLLVSQEPLLLQVSYNRHEESYSFISLPDRKIYLLKMMNFISYVYVTSSSGYFIMAGFCNSFLLINPFTRIKKVITASTFEVVPDMFDNHALLAFGK</sequence>
<dbReference type="CDD" id="cd09917">
    <property type="entry name" value="F-box_SF"/>
    <property type="match status" value="1"/>
</dbReference>
<dbReference type="Gramene" id="rna5183">
    <property type="protein sequence ID" value="RHN81177.1"/>
    <property type="gene ID" value="gene5183"/>
</dbReference>
<dbReference type="SMART" id="SM00256">
    <property type="entry name" value="FBOX"/>
    <property type="match status" value="1"/>
</dbReference>
<protein>
    <submittedName>
        <fullName evidence="4">Putative transcription factor MYB family</fullName>
    </submittedName>
</protein>
<dbReference type="SUPFAM" id="SSF81383">
    <property type="entry name" value="F-box domain"/>
    <property type="match status" value="1"/>
</dbReference>
<dbReference type="EMBL" id="PSQE01000001">
    <property type="protein sequence ID" value="RHN81177.1"/>
    <property type="molecule type" value="Genomic_DNA"/>
</dbReference>
<keyword evidence="2" id="KW-0472">Membrane</keyword>
<evidence type="ECO:0000313" key="5">
    <source>
        <dbReference type="Proteomes" id="UP000265566"/>
    </source>
</evidence>
<dbReference type="Pfam" id="PF00646">
    <property type="entry name" value="F-box"/>
    <property type="match status" value="1"/>
</dbReference>
<keyword evidence="2" id="KW-1133">Transmembrane helix</keyword>
<reference evidence="5" key="1">
    <citation type="journal article" date="2018" name="Nat. Plants">
        <title>Whole-genome landscape of Medicago truncatula symbiotic genes.</title>
        <authorList>
            <person name="Pecrix Y."/>
            <person name="Staton S.E."/>
            <person name="Sallet E."/>
            <person name="Lelandais-Briere C."/>
            <person name="Moreau S."/>
            <person name="Carrere S."/>
            <person name="Blein T."/>
            <person name="Jardinaud M.F."/>
            <person name="Latrasse D."/>
            <person name="Zouine M."/>
            <person name="Zahm M."/>
            <person name="Kreplak J."/>
            <person name="Mayjonade B."/>
            <person name="Satge C."/>
            <person name="Perez M."/>
            <person name="Cauet S."/>
            <person name="Marande W."/>
            <person name="Chantry-Darmon C."/>
            <person name="Lopez-Roques C."/>
            <person name="Bouchez O."/>
            <person name="Berard A."/>
            <person name="Debelle F."/>
            <person name="Munos S."/>
            <person name="Bendahmane A."/>
            <person name="Berges H."/>
            <person name="Niebel A."/>
            <person name="Buitink J."/>
            <person name="Frugier F."/>
            <person name="Benhamed M."/>
            <person name="Crespi M."/>
            <person name="Gouzy J."/>
            <person name="Gamas P."/>
        </authorList>
    </citation>
    <scope>NUCLEOTIDE SEQUENCE [LARGE SCALE GENOMIC DNA]</scope>
    <source>
        <strain evidence="5">cv. Jemalong A17</strain>
    </source>
</reference>
<evidence type="ECO:0000256" key="2">
    <source>
        <dbReference type="SAM" id="Phobius"/>
    </source>
</evidence>
<dbReference type="InterPro" id="IPR001005">
    <property type="entry name" value="SANT/Myb"/>
</dbReference>
<dbReference type="InterPro" id="IPR001810">
    <property type="entry name" value="F-box_dom"/>
</dbReference>
<evidence type="ECO:0000313" key="4">
    <source>
        <dbReference type="EMBL" id="RHN81177.1"/>
    </source>
</evidence>
<dbReference type="Proteomes" id="UP000265566">
    <property type="component" value="Chromosome 1"/>
</dbReference>
<dbReference type="PROSITE" id="PS50090">
    <property type="entry name" value="MYB_LIKE"/>
    <property type="match status" value="1"/>
</dbReference>
<evidence type="ECO:0000256" key="1">
    <source>
        <dbReference type="SAM" id="MobiDB-lite"/>
    </source>
</evidence>
<accession>A0A396K4C8</accession>
<gene>
    <name evidence="4" type="ORF">MtrunA17_Chr1g0196231</name>
</gene>
<proteinExistence type="predicted"/>
<dbReference type="PANTHER" id="PTHR45463:SF8">
    <property type="entry name" value="OS09G0392200 PROTEIN"/>
    <property type="match status" value="1"/>
</dbReference>
<feature type="transmembrane region" description="Helical" evidence="2">
    <location>
        <begin position="309"/>
        <end position="334"/>
    </location>
</feature>
<name>A0A396K4C8_MEDTR</name>
<evidence type="ECO:0000259" key="3">
    <source>
        <dbReference type="PROSITE" id="PS50090"/>
    </source>
</evidence>
<comment type="caution">
    <text evidence="4">The sequence shown here is derived from an EMBL/GenBank/DDBJ whole genome shotgun (WGS) entry which is preliminary data.</text>
</comment>